<dbReference type="EMBL" id="BART01030675">
    <property type="protein sequence ID" value="GAH18278.1"/>
    <property type="molecule type" value="Genomic_DNA"/>
</dbReference>
<name>X1FBY7_9ZZZZ</name>
<protein>
    <submittedName>
        <fullName evidence="2">Uncharacterized protein</fullName>
    </submittedName>
</protein>
<dbReference type="AlphaFoldDB" id="X1FBY7"/>
<keyword evidence="1" id="KW-0812">Transmembrane</keyword>
<keyword evidence="1" id="KW-1133">Transmembrane helix</keyword>
<sequence>MTGLLVLGIFLILYGGFCVVSGIFKIPVIWNMGKIQGFRKFLGEIGTQIFFIVWGGASLGFGIFFLIRNMPK</sequence>
<reference evidence="2" key="1">
    <citation type="journal article" date="2014" name="Front. Microbiol.">
        <title>High frequency of phylogenetically diverse reductive dehalogenase-homologous genes in deep subseafloor sedimentary metagenomes.</title>
        <authorList>
            <person name="Kawai M."/>
            <person name="Futagami T."/>
            <person name="Toyoda A."/>
            <person name="Takaki Y."/>
            <person name="Nishi S."/>
            <person name="Hori S."/>
            <person name="Arai W."/>
            <person name="Tsubouchi T."/>
            <person name="Morono Y."/>
            <person name="Uchiyama I."/>
            <person name="Ito T."/>
            <person name="Fujiyama A."/>
            <person name="Inagaki F."/>
            <person name="Takami H."/>
        </authorList>
    </citation>
    <scope>NUCLEOTIDE SEQUENCE</scope>
    <source>
        <strain evidence="2">Expedition CK06-06</strain>
    </source>
</reference>
<evidence type="ECO:0000313" key="2">
    <source>
        <dbReference type="EMBL" id="GAH18278.1"/>
    </source>
</evidence>
<gene>
    <name evidence="2" type="ORF">S01H4_53478</name>
</gene>
<keyword evidence="1" id="KW-0472">Membrane</keyword>
<feature type="transmembrane region" description="Helical" evidence="1">
    <location>
        <begin position="6"/>
        <end position="28"/>
    </location>
</feature>
<accession>X1FBY7</accession>
<evidence type="ECO:0000256" key="1">
    <source>
        <dbReference type="SAM" id="Phobius"/>
    </source>
</evidence>
<proteinExistence type="predicted"/>
<organism evidence="2">
    <name type="scientific">marine sediment metagenome</name>
    <dbReference type="NCBI Taxonomy" id="412755"/>
    <lineage>
        <taxon>unclassified sequences</taxon>
        <taxon>metagenomes</taxon>
        <taxon>ecological metagenomes</taxon>
    </lineage>
</organism>
<feature type="transmembrane region" description="Helical" evidence="1">
    <location>
        <begin position="49"/>
        <end position="67"/>
    </location>
</feature>
<comment type="caution">
    <text evidence="2">The sequence shown here is derived from an EMBL/GenBank/DDBJ whole genome shotgun (WGS) entry which is preliminary data.</text>
</comment>